<dbReference type="AlphaFoldDB" id="A0A7J6PQ09"/>
<dbReference type="EMBL" id="JABANO010038629">
    <property type="protein sequence ID" value="KAF4698229.1"/>
    <property type="molecule type" value="Genomic_DNA"/>
</dbReference>
<accession>A0A7J6PQ09</accession>
<evidence type="ECO:0000313" key="1">
    <source>
        <dbReference type="EMBL" id="KAF4698229.1"/>
    </source>
</evidence>
<proteinExistence type="predicted"/>
<dbReference type="Proteomes" id="UP000553632">
    <property type="component" value="Unassembled WGS sequence"/>
</dbReference>
<feature type="non-terminal residue" evidence="1">
    <location>
        <position position="1"/>
    </location>
</feature>
<reference evidence="1 2" key="1">
    <citation type="submission" date="2020-04" db="EMBL/GenBank/DDBJ databases">
        <title>Perkinsus olseni comparative genomics.</title>
        <authorList>
            <person name="Bogema D.R."/>
        </authorList>
    </citation>
    <scope>NUCLEOTIDE SEQUENCE [LARGE SCALE GENOMIC DNA]</scope>
    <source>
        <strain evidence="1 2">ATCC PRA-207</strain>
    </source>
</reference>
<protein>
    <submittedName>
        <fullName evidence="1">AAA ATPase midasin</fullName>
    </submittedName>
</protein>
<organism evidence="1 2">
    <name type="scientific">Perkinsus olseni</name>
    <name type="common">Perkinsus atlanticus</name>
    <dbReference type="NCBI Taxonomy" id="32597"/>
    <lineage>
        <taxon>Eukaryota</taxon>
        <taxon>Sar</taxon>
        <taxon>Alveolata</taxon>
        <taxon>Perkinsozoa</taxon>
        <taxon>Perkinsea</taxon>
        <taxon>Perkinsida</taxon>
        <taxon>Perkinsidae</taxon>
        <taxon>Perkinsus</taxon>
    </lineage>
</organism>
<name>A0A7J6PQ09_PEROL</name>
<keyword evidence="2" id="KW-1185">Reference proteome</keyword>
<evidence type="ECO:0000313" key="2">
    <source>
        <dbReference type="Proteomes" id="UP000553632"/>
    </source>
</evidence>
<gene>
    <name evidence="1" type="primary">MDN1_9</name>
    <name evidence="1" type="ORF">FOZ63_019426</name>
</gene>
<sequence>MEEASVVLSKVDSIVTNGQEGIVSLVQLLDSAVHESAAQASAIASDTLPPIPAVVSACLDAHAPEVGEIESLLHRPSEGDTQPLLVRKEWIGTLKEASGAMAEYLGSSSCLSLMPRLEEVASELFSAAAGLSVKLAPVEAAPGAVDLAECLAKIVSGELPCDGDDAAEAL</sequence>
<comment type="caution">
    <text evidence="1">The sequence shown here is derived from an EMBL/GenBank/DDBJ whole genome shotgun (WGS) entry which is preliminary data.</text>
</comment>